<gene>
    <name evidence="1" type="ORF">BDR25DRAFT_284180</name>
</gene>
<protein>
    <submittedName>
        <fullName evidence="1">Palmitoyltransferase swf1</fullName>
    </submittedName>
</protein>
<sequence length="413" mass="47979">MAFARNIAIFTVTLSLLVFIAFFGRLPAFRSTPIGFLHRLLIIHIPSSLRSLDLYFTNGRITSGSSRLGHYLMYEKHPVVVIFFLGLLTGSTALFVPVIWSRLPLHHQILIPLILPLPYIFTYLSATRNHHAYITELNHAAQMRCYPYDRILYYPGNPCQTCLFIKPARSKHCSICKMCVARMDHHCIWVNNCLGRGNYRWFLALLLSTGTLLAYGAYLAYMIISPLAKDHYETYEHWYKYELDPTADPSSWLTYLDMKLHYFLMFTSIYLEEGGLRASGVGLLALLTWPLPLALFGYHIYLIWVGMTTNESGKWADWRDDMNDGVVFLGQRRQDTLQSIYQTLPEEEEPRTTWPLESRHILVRTMNGEPPQNLPSRIRSVAKEDSFQRVWSLREVENVYDLGFWDNFREALK</sequence>
<proteinExistence type="predicted"/>
<organism evidence="1 2">
    <name type="scientific">Lindgomyces ingoldianus</name>
    <dbReference type="NCBI Taxonomy" id="673940"/>
    <lineage>
        <taxon>Eukaryota</taxon>
        <taxon>Fungi</taxon>
        <taxon>Dikarya</taxon>
        <taxon>Ascomycota</taxon>
        <taxon>Pezizomycotina</taxon>
        <taxon>Dothideomycetes</taxon>
        <taxon>Pleosporomycetidae</taxon>
        <taxon>Pleosporales</taxon>
        <taxon>Lindgomycetaceae</taxon>
        <taxon>Lindgomyces</taxon>
    </lineage>
</organism>
<dbReference type="EMBL" id="MU003502">
    <property type="protein sequence ID" value="KAF2472628.1"/>
    <property type="molecule type" value="Genomic_DNA"/>
</dbReference>
<comment type="caution">
    <text evidence="1">The sequence shown here is derived from an EMBL/GenBank/DDBJ whole genome shotgun (WGS) entry which is preliminary data.</text>
</comment>
<dbReference type="Proteomes" id="UP000799755">
    <property type="component" value="Unassembled WGS sequence"/>
</dbReference>
<keyword evidence="2" id="KW-1185">Reference proteome</keyword>
<evidence type="ECO:0000313" key="2">
    <source>
        <dbReference type="Proteomes" id="UP000799755"/>
    </source>
</evidence>
<reference evidence="1" key="1">
    <citation type="journal article" date="2020" name="Stud. Mycol.">
        <title>101 Dothideomycetes genomes: a test case for predicting lifestyles and emergence of pathogens.</title>
        <authorList>
            <person name="Haridas S."/>
            <person name="Albert R."/>
            <person name="Binder M."/>
            <person name="Bloem J."/>
            <person name="Labutti K."/>
            <person name="Salamov A."/>
            <person name="Andreopoulos B."/>
            <person name="Baker S."/>
            <person name="Barry K."/>
            <person name="Bills G."/>
            <person name="Bluhm B."/>
            <person name="Cannon C."/>
            <person name="Castanera R."/>
            <person name="Culley D."/>
            <person name="Daum C."/>
            <person name="Ezra D."/>
            <person name="Gonzalez J."/>
            <person name="Henrissat B."/>
            <person name="Kuo A."/>
            <person name="Liang C."/>
            <person name="Lipzen A."/>
            <person name="Lutzoni F."/>
            <person name="Magnuson J."/>
            <person name="Mondo S."/>
            <person name="Nolan M."/>
            <person name="Ohm R."/>
            <person name="Pangilinan J."/>
            <person name="Park H.-J."/>
            <person name="Ramirez L."/>
            <person name="Alfaro M."/>
            <person name="Sun H."/>
            <person name="Tritt A."/>
            <person name="Yoshinaga Y."/>
            <person name="Zwiers L.-H."/>
            <person name="Turgeon B."/>
            <person name="Goodwin S."/>
            <person name="Spatafora J."/>
            <person name="Crous P."/>
            <person name="Grigoriev I."/>
        </authorList>
    </citation>
    <scope>NUCLEOTIDE SEQUENCE</scope>
    <source>
        <strain evidence="1">ATCC 200398</strain>
    </source>
</reference>
<accession>A0ACB6R1C9</accession>
<evidence type="ECO:0000313" key="1">
    <source>
        <dbReference type="EMBL" id="KAF2472628.1"/>
    </source>
</evidence>
<name>A0ACB6R1C9_9PLEO</name>